<dbReference type="InterPro" id="IPR002068">
    <property type="entry name" value="A-crystallin/Hsp20_dom"/>
</dbReference>
<dbReference type="Pfam" id="PF00011">
    <property type="entry name" value="HSP20"/>
    <property type="match status" value="1"/>
</dbReference>
<comment type="caution">
    <text evidence="5">The sequence shown here is derived from an EMBL/GenBank/DDBJ whole genome shotgun (WGS) entry which is preliminary data.</text>
</comment>
<dbReference type="SUPFAM" id="SSF49764">
    <property type="entry name" value="HSP20-like chaperones"/>
    <property type="match status" value="1"/>
</dbReference>
<feature type="region of interest" description="Disordered" evidence="3">
    <location>
        <begin position="1"/>
        <end position="55"/>
    </location>
</feature>
<proteinExistence type="inferred from homology"/>
<organism evidence="5 6">
    <name type="scientific">Candidatus Kaiserbacteria bacterium CG10_big_fil_rev_8_21_14_0_10_47_16</name>
    <dbReference type="NCBI Taxonomy" id="1974608"/>
    <lineage>
        <taxon>Bacteria</taxon>
        <taxon>Candidatus Kaiseribacteriota</taxon>
    </lineage>
</organism>
<dbReference type="Proteomes" id="UP000229344">
    <property type="component" value="Unassembled WGS sequence"/>
</dbReference>
<dbReference type="PROSITE" id="PS01031">
    <property type="entry name" value="SHSP"/>
    <property type="match status" value="1"/>
</dbReference>
<evidence type="ECO:0000256" key="1">
    <source>
        <dbReference type="PROSITE-ProRule" id="PRU00285"/>
    </source>
</evidence>
<protein>
    <recommendedName>
        <fullName evidence="4">SHSP domain-containing protein</fullName>
    </recommendedName>
</protein>
<comment type="similarity">
    <text evidence="1 2">Belongs to the small heat shock protein (HSP20) family.</text>
</comment>
<gene>
    <name evidence="5" type="ORF">COU16_02500</name>
</gene>
<dbReference type="CDD" id="cd06464">
    <property type="entry name" value="ACD_sHsps-like"/>
    <property type="match status" value="1"/>
</dbReference>
<reference evidence="6" key="1">
    <citation type="submission" date="2017-09" db="EMBL/GenBank/DDBJ databases">
        <title>Depth-based differentiation of microbial function through sediment-hosted aquifers and enrichment of novel symbionts in the deep terrestrial subsurface.</title>
        <authorList>
            <person name="Probst A.J."/>
            <person name="Ladd B."/>
            <person name="Jarett J.K."/>
            <person name="Geller-Mcgrath D.E."/>
            <person name="Sieber C.M.K."/>
            <person name="Emerson J.B."/>
            <person name="Anantharaman K."/>
            <person name="Thomas B.C."/>
            <person name="Malmstrom R."/>
            <person name="Stieglmeier M."/>
            <person name="Klingl A."/>
            <person name="Woyke T."/>
            <person name="Ryan C.M."/>
            <person name="Banfield J.F."/>
        </authorList>
    </citation>
    <scope>NUCLEOTIDE SEQUENCE [LARGE SCALE GENOMIC DNA]</scope>
</reference>
<dbReference type="PANTHER" id="PTHR11527">
    <property type="entry name" value="HEAT-SHOCK PROTEIN 20 FAMILY MEMBER"/>
    <property type="match status" value="1"/>
</dbReference>
<evidence type="ECO:0000256" key="3">
    <source>
        <dbReference type="SAM" id="MobiDB-lite"/>
    </source>
</evidence>
<dbReference type="InterPro" id="IPR008978">
    <property type="entry name" value="HSP20-like_chaperone"/>
</dbReference>
<dbReference type="Gene3D" id="2.60.40.790">
    <property type="match status" value="1"/>
</dbReference>
<evidence type="ECO:0000313" key="5">
    <source>
        <dbReference type="EMBL" id="PIR84428.1"/>
    </source>
</evidence>
<dbReference type="EMBL" id="PFBI01000006">
    <property type="protein sequence ID" value="PIR84428.1"/>
    <property type="molecule type" value="Genomic_DNA"/>
</dbReference>
<dbReference type="InterPro" id="IPR031107">
    <property type="entry name" value="Small_HSP"/>
</dbReference>
<sequence length="161" mass="18258">MKKPSFLERLTGSTHTDPYEDEDFDAVETFEDDVTEEGAAHSTWQEESIPQPEGELPIDMYQTGDAIIIRALVAGVNPSDLDIAITRDMVTLRGSREEIQEAPDENYFHRELFWGSFSRTILLPDEVVIDEAEAREKHGLLEIILPKVDKDRSTKLKVAVK</sequence>
<evidence type="ECO:0000259" key="4">
    <source>
        <dbReference type="PROSITE" id="PS01031"/>
    </source>
</evidence>
<name>A0A2H0UDC5_9BACT</name>
<feature type="domain" description="SHSP" evidence="4">
    <location>
        <begin position="49"/>
        <end position="161"/>
    </location>
</feature>
<evidence type="ECO:0000313" key="6">
    <source>
        <dbReference type="Proteomes" id="UP000229344"/>
    </source>
</evidence>
<accession>A0A2H0UDC5</accession>
<evidence type="ECO:0000256" key="2">
    <source>
        <dbReference type="RuleBase" id="RU003616"/>
    </source>
</evidence>
<feature type="compositionally biased region" description="Acidic residues" evidence="3">
    <location>
        <begin position="19"/>
        <end position="36"/>
    </location>
</feature>
<dbReference type="AlphaFoldDB" id="A0A2H0UDC5"/>